<evidence type="ECO:0000256" key="1">
    <source>
        <dbReference type="ARBA" id="ARBA00010641"/>
    </source>
</evidence>
<dbReference type="EMBL" id="JAHESF010000003">
    <property type="protein sequence ID" value="MBT1696087.1"/>
    <property type="molecule type" value="Genomic_DNA"/>
</dbReference>
<dbReference type="Pfam" id="PF04542">
    <property type="entry name" value="Sigma70_r2"/>
    <property type="match status" value="1"/>
</dbReference>
<evidence type="ECO:0000259" key="6">
    <source>
        <dbReference type="Pfam" id="PF08281"/>
    </source>
</evidence>
<comment type="caution">
    <text evidence="7">The sequence shown here is derived from an EMBL/GenBank/DDBJ whole genome shotgun (WGS) entry which is preliminary data.</text>
</comment>
<feature type="domain" description="RNA polymerase sigma factor 70 region 4 type 2" evidence="6">
    <location>
        <begin position="119"/>
        <end position="169"/>
    </location>
</feature>
<keyword evidence="3" id="KW-0731">Sigma factor</keyword>
<dbReference type="InterPro" id="IPR007627">
    <property type="entry name" value="RNA_pol_sigma70_r2"/>
</dbReference>
<dbReference type="GO" id="GO:0006352">
    <property type="term" value="P:DNA-templated transcription initiation"/>
    <property type="evidence" value="ECO:0007669"/>
    <property type="project" value="InterPro"/>
</dbReference>
<dbReference type="InterPro" id="IPR013325">
    <property type="entry name" value="RNA_pol_sigma_r2"/>
</dbReference>
<sequence length="187" mass="21419">MLPDDMTIIAQIRSGDLKAYESIFHAYYEALCLFAKKMLGDMDKARDVAQDVFVTLYASKETLQINTSLKSYLFKCVYNACLNNLKQQTVYAHHHEYLKKTTAFIDDHDALLKAELEERIRIAVESLPGQCQRIFKMNRYEGKKNSEIATELGISIRTVETQISKALNMLRANLVDYLSLILISLIV</sequence>
<dbReference type="InterPro" id="IPR036388">
    <property type="entry name" value="WH-like_DNA-bd_sf"/>
</dbReference>
<reference evidence="7 8" key="1">
    <citation type="submission" date="2021-05" db="EMBL/GenBank/DDBJ databases">
        <title>A Polyphasic approach of four new species of the genus Ohtaekwangia: Ohtaekwangia histidinii sp. nov., Ohtaekwangia cretensis sp. nov., Ohtaekwangia indiensis sp. nov., Ohtaekwangia reichenbachii sp. nov. from diverse environment.</title>
        <authorList>
            <person name="Octaviana S."/>
        </authorList>
    </citation>
    <scope>NUCLEOTIDE SEQUENCE [LARGE SCALE GENOMIC DNA]</scope>
    <source>
        <strain evidence="7 8">PWU4</strain>
    </source>
</reference>
<dbReference type="PANTHER" id="PTHR43133">
    <property type="entry name" value="RNA POLYMERASE ECF-TYPE SIGMA FACTO"/>
    <property type="match status" value="1"/>
</dbReference>
<keyword evidence="4" id="KW-0804">Transcription</keyword>
<dbReference type="PANTHER" id="PTHR43133:SF46">
    <property type="entry name" value="RNA POLYMERASE SIGMA-70 FACTOR ECF SUBFAMILY"/>
    <property type="match status" value="1"/>
</dbReference>
<dbReference type="InterPro" id="IPR013249">
    <property type="entry name" value="RNA_pol_sigma70_r4_t2"/>
</dbReference>
<dbReference type="RefSeq" id="WP_254161055.1">
    <property type="nucleotide sequence ID" value="NZ_JAHESF010000003.1"/>
</dbReference>
<organism evidence="7 8">
    <name type="scientific">Chryseosolibacter histidini</name>
    <dbReference type="NCBI Taxonomy" id="2782349"/>
    <lineage>
        <taxon>Bacteria</taxon>
        <taxon>Pseudomonadati</taxon>
        <taxon>Bacteroidota</taxon>
        <taxon>Cytophagia</taxon>
        <taxon>Cytophagales</taxon>
        <taxon>Chryseotaleaceae</taxon>
        <taxon>Chryseosolibacter</taxon>
    </lineage>
</organism>
<dbReference type="NCBIfam" id="TIGR02937">
    <property type="entry name" value="sigma70-ECF"/>
    <property type="match status" value="1"/>
</dbReference>
<feature type="domain" description="RNA polymerase sigma-70 region 2" evidence="5">
    <location>
        <begin position="24"/>
        <end position="88"/>
    </location>
</feature>
<keyword evidence="8" id="KW-1185">Reference proteome</keyword>
<proteinExistence type="inferred from homology"/>
<dbReference type="GO" id="GO:0016987">
    <property type="term" value="F:sigma factor activity"/>
    <property type="evidence" value="ECO:0007669"/>
    <property type="project" value="UniProtKB-KW"/>
</dbReference>
<dbReference type="GO" id="GO:0003677">
    <property type="term" value="F:DNA binding"/>
    <property type="evidence" value="ECO:0007669"/>
    <property type="project" value="InterPro"/>
</dbReference>
<dbReference type="Pfam" id="PF08281">
    <property type="entry name" value="Sigma70_r4_2"/>
    <property type="match status" value="1"/>
</dbReference>
<accession>A0AAP2DJE3</accession>
<dbReference type="Gene3D" id="1.10.1740.10">
    <property type="match status" value="1"/>
</dbReference>
<evidence type="ECO:0000313" key="7">
    <source>
        <dbReference type="EMBL" id="MBT1696087.1"/>
    </source>
</evidence>
<keyword evidence="2" id="KW-0805">Transcription regulation</keyword>
<gene>
    <name evidence="7" type="ORF">KK083_04315</name>
</gene>
<dbReference type="Gene3D" id="1.10.10.10">
    <property type="entry name" value="Winged helix-like DNA-binding domain superfamily/Winged helix DNA-binding domain"/>
    <property type="match status" value="1"/>
</dbReference>
<dbReference type="AlphaFoldDB" id="A0AAP2DJE3"/>
<evidence type="ECO:0000256" key="3">
    <source>
        <dbReference type="ARBA" id="ARBA00023082"/>
    </source>
</evidence>
<name>A0AAP2DJE3_9BACT</name>
<dbReference type="Proteomes" id="UP001319200">
    <property type="component" value="Unassembled WGS sequence"/>
</dbReference>
<evidence type="ECO:0000313" key="8">
    <source>
        <dbReference type="Proteomes" id="UP001319200"/>
    </source>
</evidence>
<evidence type="ECO:0000256" key="2">
    <source>
        <dbReference type="ARBA" id="ARBA00023015"/>
    </source>
</evidence>
<comment type="similarity">
    <text evidence="1">Belongs to the sigma-70 factor family. ECF subfamily.</text>
</comment>
<evidence type="ECO:0000259" key="5">
    <source>
        <dbReference type="Pfam" id="PF04542"/>
    </source>
</evidence>
<dbReference type="NCBIfam" id="TIGR02985">
    <property type="entry name" value="Sig70_bacteroi1"/>
    <property type="match status" value="1"/>
</dbReference>
<dbReference type="SUPFAM" id="SSF88946">
    <property type="entry name" value="Sigma2 domain of RNA polymerase sigma factors"/>
    <property type="match status" value="1"/>
</dbReference>
<dbReference type="InterPro" id="IPR039425">
    <property type="entry name" value="RNA_pol_sigma-70-like"/>
</dbReference>
<dbReference type="InterPro" id="IPR014327">
    <property type="entry name" value="RNA_pol_sigma70_bacteroid"/>
</dbReference>
<protein>
    <submittedName>
        <fullName evidence="7">RNA polymerase sigma-70 factor</fullName>
    </submittedName>
</protein>
<dbReference type="InterPro" id="IPR014284">
    <property type="entry name" value="RNA_pol_sigma-70_dom"/>
</dbReference>
<dbReference type="InterPro" id="IPR013324">
    <property type="entry name" value="RNA_pol_sigma_r3/r4-like"/>
</dbReference>
<dbReference type="SUPFAM" id="SSF88659">
    <property type="entry name" value="Sigma3 and sigma4 domains of RNA polymerase sigma factors"/>
    <property type="match status" value="1"/>
</dbReference>
<evidence type="ECO:0000256" key="4">
    <source>
        <dbReference type="ARBA" id="ARBA00023163"/>
    </source>
</evidence>